<dbReference type="Gene3D" id="3.30.559.10">
    <property type="entry name" value="Chloramphenicol acetyltransferase-like domain"/>
    <property type="match status" value="1"/>
</dbReference>
<name>A0ABY4GP70_9BACI</name>
<feature type="compositionally biased region" description="Polar residues" evidence="7">
    <location>
        <begin position="85"/>
        <end position="105"/>
    </location>
</feature>
<keyword evidence="5 6" id="KW-0012">Acyltransferase</keyword>
<reference evidence="10 11" key="1">
    <citation type="submission" date="2022-04" db="EMBL/GenBank/DDBJ databases">
        <title>Gracilibacillus sp. isolated from saltern.</title>
        <authorList>
            <person name="Won M."/>
            <person name="Lee C.-M."/>
            <person name="Woen H.-Y."/>
            <person name="Kwon S.-W."/>
        </authorList>
    </citation>
    <scope>NUCLEOTIDE SEQUENCE [LARGE SCALE GENOMIC DNA]</scope>
    <source>
        <strain evidence="10 11">SSPM10-3</strain>
    </source>
</reference>
<sequence>MTVQRINMPQLGESVTEGTVSTWLVKPGDYIEKYDPIAEVMTDKVNAEVPSSYSGVIQELVAEEGQTIEVGELMCYIEAEGTKSDQTAQADNVSVQPNESSSASSDMKKRYSPVVMRLAQENQIDLNTINGSGKGGRITRKDIEKVIADGPSSAQEVMPVKEQPADQPDQSEAEFTPPIIRRKQVEAKPGDKEIPVTGLRKTIAQNMVRSKTEIPHAWMMIEVDVTNLVAYRNAEKDQFRENEGYNLSYFAFFLNAVAKALKKFPELNSCWAGEKIIQRKDINLSIAVAHEHELYVPVIKNVDEKSIKGIAKEIAQLSKKARTNTLTQEDMEGGTFTVNNTGSFGSVESMGVINYPQSAILQVESIVKRPVIIDDMFAARDMVNLCLSLDHRVLDGVICGAFMSHVKAILENISSDTTPIY</sequence>
<comment type="similarity">
    <text evidence="2 6">Belongs to the 2-oxoacid dehydrogenase family.</text>
</comment>
<dbReference type="InterPro" id="IPR011053">
    <property type="entry name" value="Single_hybrid_motif"/>
</dbReference>
<evidence type="ECO:0000256" key="4">
    <source>
        <dbReference type="ARBA" id="ARBA00022823"/>
    </source>
</evidence>
<dbReference type="PANTHER" id="PTHR43178:SF5">
    <property type="entry name" value="LIPOAMIDE ACYLTRANSFERASE COMPONENT OF BRANCHED-CHAIN ALPHA-KETO ACID DEHYDROGENASE COMPLEX, MITOCHONDRIAL"/>
    <property type="match status" value="1"/>
</dbReference>
<dbReference type="InterPro" id="IPR036625">
    <property type="entry name" value="E3-bd_dom_sf"/>
</dbReference>
<keyword evidence="11" id="KW-1185">Reference proteome</keyword>
<dbReference type="PROSITE" id="PS00189">
    <property type="entry name" value="LIPOYL"/>
    <property type="match status" value="1"/>
</dbReference>
<dbReference type="SUPFAM" id="SSF51230">
    <property type="entry name" value="Single hybrid motif"/>
    <property type="match status" value="1"/>
</dbReference>
<dbReference type="SUPFAM" id="SSF47005">
    <property type="entry name" value="Peripheral subunit-binding domain of 2-oxo acid dehydrogenase complex"/>
    <property type="match status" value="1"/>
</dbReference>
<evidence type="ECO:0000259" key="8">
    <source>
        <dbReference type="PROSITE" id="PS50968"/>
    </source>
</evidence>
<dbReference type="Pfam" id="PF02817">
    <property type="entry name" value="E3_binding"/>
    <property type="match status" value="1"/>
</dbReference>
<feature type="domain" description="Peripheral subunit-binding (PSBD)" evidence="9">
    <location>
        <begin position="110"/>
        <end position="147"/>
    </location>
</feature>
<dbReference type="Pfam" id="PF00198">
    <property type="entry name" value="2-oxoacid_dh"/>
    <property type="match status" value="1"/>
</dbReference>
<dbReference type="InterPro" id="IPR023213">
    <property type="entry name" value="CAT-like_dom_sf"/>
</dbReference>
<dbReference type="PROSITE" id="PS50968">
    <property type="entry name" value="BIOTINYL_LIPOYL"/>
    <property type="match status" value="1"/>
</dbReference>
<keyword evidence="3 6" id="KW-0808">Transferase</keyword>
<dbReference type="SUPFAM" id="SSF52777">
    <property type="entry name" value="CoA-dependent acyltransferases"/>
    <property type="match status" value="1"/>
</dbReference>
<evidence type="ECO:0000313" key="11">
    <source>
        <dbReference type="Proteomes" id="UP000831537"/>
    </source>
</evidence>
<dbReference type="EC" id="2.3.1.-" evidence="6"/>
<dbReference type="InterPro" id="IPR003016">
    <property type="entry name" value="2-oxoA_DH_lipoyl-BS"/>
</dbReference>
<dbReference type="InterPro" id="IPR050743">
    <property type="entry name" value="2-oxoacid_DH_E2_comp"/>
</dbReference>
<evidence type="ECO:0000313" key="10">
    <source>
        <dbReference type="EMBL" id="UOQ85950.1"/>
    </source>
</evidence>
<evidence type="ECO:0000256" key="6">
    <source>
        <dbReference type="RuleBase" id="RU003423"/>
    </source>
</evidence>
<dbReference type="EMBL" id="CP095071">
    <property type="protein sequence ID" value="UOQ85950.1"/>
    <property type="molecule type" value="Genomic_DNA"/>
</dbReference>
<evidence type="ECO:0000256" key="1">
    <source>
        <dbReference type="ARBA" id="ARBA00001938"/>
    </source>
</evidence>
<keyword evidence="4 6" id="KW-0450">Lipoyl</keyword>
<dbReference type="Gene3D" id="2.40.50.100">
    <property type="match status" value="1"/>
</dbReference>
<organism evidence="10 11">
    <name type="scientific">Gracilibacillus salinarum</name>
    <dbReference type="NCBI Taxonomy" id="2932255"/>
    <lineage>
        <taxon>Bacteria</taxon>
        <taxon>Bacillati</taxon>
        <taxon>Bacillota</taxon>
        <taxon>Bacilli</taxon>
        <taxon>Bacillales</taxon>
        <taxon>Bacillaceae</taxon>
        <taxon>Gracilibacillus</taxon>
    </lineage>
</organism>
<dbReference type="Pfam" id="PF00364">
    <property type="entry name" value="Biotin_lipoyl"/>
    <property type="match status" value="1"/>
</dbReference>
<feature type="region of interest" description="Disordered" evidence="7">
    <location>
        <begin position="152"/>
        <end position="175"/>
    </location>
</feature>
<evidence type="ECO:0000256" key="7">
    <source>
        <dbReference type="SAM" id="MobiDB-lite"/>
    </source>
</evidence>
<dbReference type="InterPro" id="IPR004167">
    <property type="entry name" value="PSBD"/>
</dbReference>
<dbReference type="InterPro" id="IPR001078">
    <property type="entry name" value="2-oxoacid_DH_actylTfrase"/>
</dbReference>
<protein>
    <recommendedName>
        <fullName evidence="6">Dihydrolipoamide acetyltransferase component of pyruvate dehydrogenase complex</fullName>
        <ecNumber evidence="6">2.3.1.-</ecNumber>
    </recommendedName>
</protein>
<dbReference type="InterPro" id="IPR000089">
    <property type="entry name" value="Biotin_lipoyl"/>
</dbReference>
<accession>A0ABY4GP70</accession>
<dbReference type="Proteomes" id="UP000831537">
    <property type="component" value="Chromosome"/>
</dbReference>
<dbReference type="CDD" id="cd06849">
    <property type="entry name" value="lipoyl_domain"/>
    <property type="match status" value="1"/>
</dbReference>
<proteinExistence type="inferred from homology"/>
<comment type="cofactor">
    <cofactor evidence="1 6">
        <name>(R)-lipoate</name>
        <dbReference type="ChEBI" id="CHEBI:83088"/>
    </cofactor>
</comment>
<dbReference type="PROSITE" id="PS51826">
    <property type="entry name" value="PSBD"/>
    <property type="match status" value="1"/>
</dbReference>
<evidence type="ECO:0000256" key="5">
    <source>
        <dbReference type="ARBA" id="ARBA00023315"/>
    </source>
</evidence>
<dbReference type="PANTHER" id="PTHR43178">
    <property type="entry name" value="DIHYDROLIPOAMIDE ACETYLTRANSFERASE COMPONENT OF PYRUVATE DEHYDROGENASE COMPLEX"/>
    <property type="match status" value="1"/>
</dbReference>
<dbReference type="RefSeq" id="WP_244746247.1">
    <property type="nucleotide sequence ID" value="NZ_CP095071.1"/>
</dbReference>
<evidence type="ECO:0000256" key="2">
    <source>
        <dbReference type="ARBA" id="ARBA00007317"/>
    </source>
</evidence>
<dbReference type="Gene3D" id="4.10.320.10">
    <property type="entry name" value="E3-binding domain"/>
    <property type="match status" value="1"/>
</dbReference>
<feature type="region of interest" description="Disordered" evidence="7">
    <location>
        <begin position="85"/>
        <end position="109"/>
    </location>
</feature>
<gene>
    <name evidence="10" type="ORF">MUN87_03335</name>
</gene>
<evidence type="ECO:0000256" key="3">
    <source>
        <dbReference type="ARBA" id="ARBA00022679"/>
    </source>
</evidence>
<evidence type="ECO:0000259" key="9">
    <source>
        <dbReference type="PROSITE" id="PS51826"/>
    </source>
</evidence>
<feature type="domain" description="Lipoyl-binding" evidence="8">
    <location>
        <begin position="3"/>
        <end position="78"/>
    </location>
</feature>